<keyword evidence="1" id="KW-0472">Membrane</keyword>
<comment type="caution">
    <text evidence="2">The sequence shown here is derived from an EMBL/GenBank/DDBJ whole genome shotgun (WGS) entry which is preliminary data.</text>
</comment>
<name>A0A511MHT0_9NOCA</name>
<keyword evidence="1" id="KW-0812">Transmembrane</keyword>
<evidence type="ECO:0000313" key="2">
    <source>
        <dbReference type="EMBL" id="GEM39648.1"/>
    </source>
</evidence>
<reference evidence="2 3" key="1">
    <citation type="submission" date="2019-07" db="EMBL/GenBank/DDBJ databases">
        <title>Whole genome shotgun sequence of Nocardia ninae NBRC 108245.</title>
        <authorList>
            <person name="Hosoyama A."/>
            <person name="Uohara A."/>
            <person name="Ohji S."/>
            <person name="Ichikawa N."/>
        </authorList>
    </citation>
    <scope>NUCLEOTIDE SEQUENCE [LARGE SCALE GENOMIC DNA]</scope>
    <source>
        <strain evidence="2 3">NBRC 108245</strain>
    </source>
</reference>
<protein>
    <submittedName>
        <fullName evidence="2">Uncharacterized protein</fullName>
    </submittedName>
</protein>
<evidence type="ECO:0000313" key="3">
    <source>
        <dbReference type="Proteomes" id="UP000321424"/>
    </source>
</evidence>
<gene>
    <name evidence="2" type="ORF">NN4_41670</name>
</gene>
<dbReference type="AlphaFoldDB" id="A0A511MHT0"/>
<dbReference type="RefSeq" id="WP_186818534.1">
    <property type="nucleotide sequence ID" value="NZ_BJXA01000027.1"/>
</dbReference>
<dbReference type="EMBL" id="BJXA01000027">
    <property type="protein sequence ID" value="GEM39648.1"/>
    <property type="molecule type" value="Genomic_DNA"/>
</dbReference>
<proteinExistence type="predicted"/>
<organism evidence="2 3">
    <name type="scientific">Nocardia ninae NBRC 108245</name>
    <dbReference type="NCBI Taxonomy" id="1210091"/>
    <lineage>
        <taxon>Bacteria</taxon>
        <taxon>Bacillati</taxon>
        <taxon>Actinomycetota</taxon>
        <taxon>Actinomycetes</taxon>
        <taxon>Mycobacteriales</taxon>
        <taxon>Nocardiaceae</taxon>
        <taxon>Nocardia</taxon>
    </lineage>
</organism>
<accession>A0A511MHT0</accession>
<sequence length="58" mass="6651">MRTHRARYGSSYLTVREHSVEQFASVIEVQRRSDQCVRFVAPLLGILLVLICAFRTIG</sequence>
<keyword evidence="3" id="KW-1185">Reference proteome</keyword>
<dbReference type="Proteomes" id="UP000321424">
    <property type="component" value="Unassembled WGS sequence"/>
</dbReference>
<evidence type="ECO:0000256" key="1">
    <source>
        <dbReference type="SAM" id="Phobius"/>
    </source>
</evidence>
<feature type="transmembrane region" description="Helical" evidence="1">
    <location>
        <begin position="39"/>
        <end position="57"/>
    </location>
</feature>
<keyword evidence="1" id="KW-1133">Transmembrane helix</keyword>